<dbReference type="EMBL" id="WUWG01000005">
    <property type="protein sequence ID" value="MXU66154.1"/>
    <property type="molecule type" value="Genomic_DNA"/>
</dbReference>
<evidence type="ECO:0000313" key="5">
    <source>
        <dbReference type="Proteomes" id="UP000436016"/>
    </source>
</evidence>
<dbReference type="GO" id="GO:0009228">
    <property type="term" value="P:thiamine biosynthetic process"/>
    <property type="evidence" value="ECO:0007669"/>
    <property type="project" value="UniProtKB-KW"/>
</dbReference>
<protein>
    <submittedName>
        <fullName evidence="4">Thiamine phosphate synthase</fullName>
    </submittedName>
</protein>
<keyword evidence="2" id="KW-0784">Thiamine biosynthesis</keyword>
<gene>
    <name evidence="4" type="ORF">GSH16_11915</name>
</gene>
<comment type="caution">
    <text evidence="4">The sequence shown here is derived from an EMBL/GenBank/DDBJ whole genome shotgun (WGS) entry which is preliminary data.</text>
</comment>
<accession>A0A6B0TYQ3</accession>
<dbReference type="CDD" id="cd00564">
    <property type="entry name" value="TMP_TenI"/>
    <property type="match status" value="1"/>
</dbReference>
<reference evidence="4 5" key="1">
    <citation type="submission" date="2019-12" db="EMBL/GenBank/DDBJ databases">
        <title>Strain KN286 was isolated from seawater, which was collected from Caroline Seamount in the tropical western Pacific.</title>
        <authorList>
            <person name="Wang Q."/>
        </authorList>
    </citation>
    <scope>NUCLEOTIDE SEQUENCE [LARGE SCALE GENOMIC DNA]</scope>
    <source>
        <strain evidence="4 5">KN286</strain>
    </source>
</reference>
<dbReference type="InterPro" id="IPR022998">
    <property type="entry name" value="ThiamineP_synth_TenI"/>
</dbReference>
<dbReference type="Proteomes" id="UP000436016">
    <property type="component" value="Unassembled WGS sequence"/>
</dbReference>
<dbReference type="GO" id="GO:0005737">
    <property type="term" value="C:cytoplasm"/>
    <property type="evidence" value="ECO:0007669"/>
    <property type="project" value="TreeGrafter"/>
</dbReference>
<feature type="domain" description="Thiamine phosphate synthase/TenI" evidence="3">
    <location>
        <begin position="10"/>
        <end position="177"/>
    </location>
</feature>
<evidence type="ECO:0000256" key="2">
    <source>
        <dbReference type="ARBA" id="ARBA00022977"/>
    </source>
</evidence>
<evidence type="ECO:0000259" key="3">
    <source>
        <dbReference type="Pfam" id="PF02581"/>
    </source>
</evidence>
<dbReference type="AlphaFoldDB" id="A0A6B0TYQ3"/>
<organism evidence="4 5">
    <name type="scientific">Oceanomicrobium pacificus</name>
    <dbReference type="NCBI Taxonomy" id="2692916"/>
    <lineage>
        <taxon>Bacteria</taxon>
        <taxon>Pseudomonadati</taxon>
        <taxon>Pseudomonadota</taxon>
        <taxon>Alphaproteobacteria</taxon>
        <taxon>Rhodobacterales</taxon>
        <taxon>Paracoccaceae</taxon>
        <taxon>Oceanomicrobium</taxon>
    </lineage>
</organism>
<dbReference type="PANTHER" id="PTHR20857">
    <property type="entry name" value="THIAMINE-PHOSPHATE PYROPHOSPHORYLASE"/>
    <property type="match status" value="1"/>
</dbReference>
<dbReference type="SUPFAM" id="SSF51391">
    <property type="entry name" value="Thiamin phosphate synthase"/>
    <property type="match status" value="1"/>
</dbReference>
<dbReference type="Pfam" id="PF02581">
    <property type="entry name" value="TMP-TENI"/>
    <property type="match status" value="1"/>
</dbReference>
<dbReference type="RefSeq" id="WP_160855391.1">
    <property type="nucleotide sequence ID" value="NZ_WUWG01000005.1"/>
</dbReference>
<sequence>MADQDRAQIYLATPRHPELSTLPGQLAGLLDRFEIACIRVIPDSADEDRICRLTDAVREVAHARDVAVVLDEHFRLVDRLGIDGVHLVDAARQVRDVRKLLGPDAVVGSYCGASRHAGMTAAEIGADYVALGPVTASAALGDGKTADPDLFQWWSEMIETPVVAEGGLGLDAVRSVAPFADFLCLQDEVWSADNPADALAAIIDALG</sequence>
<dbReference type="InterPro" id="IPR036206">
    <property type="entry name" value="ThiamineP_synth_sf"/>
</dbReference>
<evidence type="ECO:0000256" key="1">
    <source>
        <dbReference type="ARBA" id="ARBA00004948"/>
    </source>
</evidence>
<dbReference type="GO" id="GO:0004789">
    <property type="term" value="F:thiamine-phosphate diphosphorylase activity"/>
    <property type="evidence" value="ECO:0007669"/>
    <property type="project" value="TreeGrafter"/>
</dbReference>
<dbReference type="PANTHER" id="PTHR20857:SF15">
    <property type="entry name" value="THIAMINE-PHOSPHATE SYNTHASE"/>
    <property type="match status" value="1"/>
</dbReference>
<proteinExistence type="predicted"/>
<evidence type="ECO:0000313" key="4">
    <source>
        <dbReference type="EMBL" id="MXU66154.1"/>
    </source>
</evidence>
<dbReference type="InterPro" id="IPR013785">
    <property type="entry name" value="Aldolase_TIM"/>
</dbReference>
<dbReference type="Gene3D" id="3.20.20.70">
    <property type="entry name" value="Aldolase class I"/>
    <property type="match status" value="1"/>
</dbReference>
<keyword evidence="5" id="KW-1185">Reference proteome</keyword>
<comment type="pathway">
    <text evidence="1">Cofactor biosynthesis; thiamine diphosphate biosynthesis.</text>
</comment>
<name>A0A6B0TYQ3_9RHOB</name>